<name>A0A9N8ZBG2_9GLOM</name>
<dbReference type="PANTHER" id="PTHR45774">
    <property type="entry name" value="BTB/POZ DOMAIN-CONTAINING"/>
    <property type="match status" value="1"/>
</dbReference>
<organism evidence="2 3">
    <name type="scientific">Ambispora gerdemannii</name>
    <dbReference type="NCBI Taxonomy" id="144530"/>
    <lineage>
        <taxon>Eukaryota</taxon>
        <taxon>Fungi</taxon>
        <taxon>Fungi incertae sedis</taxon>
        <taxon>Mucoromycota</taxon>
        <taxon>Glomeromycotina</taxon>
        <taxon>Glomeromycetes</taxon>
        <taxon>Archaeosporales</taxon>
        <taxon>Ambisporaceae</taxon>
        <taxon>Ambispora</taxon>
    </lineage>
</organism>
<evidence type="ECO:0000313" key="2">
    <source>
        <dbReference type="EMBL" id="CAG8488638.1"/>
    </source>
</evidence>
<dbReference type="Gene3D" id="1.25.40.420">
    <property type="match status" value="1"/>
</dbReference>
<evidence type="ECO:0000313" key="3">
    <source>
        <dbReference type="Proteomes" id="UP000789831"/>
    </source>
</evidence>
<sequence length="279" mass="32567">MEKWFKENLLRILDTVIQRDACLKLREHCLNTLCPDPYRYFDSEDFINLEESTLIMLVSRDDLNMDEAQLWEYLIRWGVANTPNLQNDVGAWSQRDFWGLKKTLHKCVPLIRFWQLSVGDYNEKVKPFEKILTKNLNLKLFHHFSKTPVPSLPEPPTTITLPSPPPNFIVPERAIDSIIITHQQAALVSRWIDRKFVSTKTSLSRIKADCTEDAIQLHEGLGPSFGFYEFKILDEANECKSSYGTGGLRYQNKIREKCNYFGVDDYEVFQVVKKEQEEL</sequence>
<dbReference type="EMBL" id="CAJVPL010000369">
    <property type="protein sequence ID" value="CAG8488638.1"/>
    <property type="molecule type" value="Genomic_DNA"/>
</dbReference>
<comment type="caution">
    <text evidence="2">The sequence shown here is derived from an EMBL/GenBank/DDBJ whole genome shotgun (WGS) entry which is preliminary data.</text>
</comment>
<dbReference type="OrthoDB" id="25620at2759"/>
<keyword evidence="3" id="KW-1185">Reference proteome</keyword>
<proteinExistence type="predicted"/>
<feature type="domain" description="BACK" evidence="1">
    <location>
        <begin position="22"/>
        <end position="84"/>
    </location>
</feature>
<dbReference type="PANTHER" id="PTHR45774:SF3">
    <property type="entry name" value="BTB (POZ) DOMAIN-CONTAINING 2B-RELATED"/>
    <property type="match status" value="1"/>
</dbReference>
<reference evidence="2" key="1">
    <citation type="submission" date="2021-06" db="EMBL/GenBank/DDBJ databases">
        <authorList>
            <person name="Kallberg Y."/>
            <person name="Tangrot J."/>
            <person name="Rosling A."/>
        </authorList>
    </citation>
    <scope>NUCLEOTIDE SEQUENCE</scope>
    <source>
        <strain evidence="2">MT106</strain>
    </source>
</reference>
<protein>
    <submittedName>
        <fullName evidence="2">3007_t:CDS:1</fullName>
    </submittedName>
</protein>
<dbReference type="Pfam" id="PF07707">
    <property type="entry name" value="BACK"/>
    <property type="match status" value="1"/>
</dbReference>
<evidence type="ECO:0000259" key="1">
    <source>
        <dbReference type="Pfam" id="PF07707"/>
    </source>
</evidence>
<accession>A0A9N8ZBG2</accession>
<dbReference type="InterPro" id="IPR011705">
    <property type="entry name" value="BACK"/>
</dbReference>
<dbReference type="Proteomes" id="UP000789831">
    <property type="component" value="Unassembled WGS sequence"/>
</dbReference>
<gene>
    <name evidence="2" type="ORF">AGERDE_LOCUS3629</name>
</gene>
<dbReference type="AlphaFoldDB" id="A0A9N8ZBG2"/>